<evidence type="ECO:0000256" key="3">
    <source>
        <dbReference type="ARBA" id="ARBA00023163"/>
    </source>
</evidence>
<name>A0AAU7U3H8_9GAMM</name>
<accession>A0AAU7U3H8</accession>
<proteinExistence type="predicted"/>
<keyword evidence="6" id="KW-0614">Plasmid</keyword>
<dbReference type="Pfam" id="PF17935">
    <property type="entry name" value="TetR_C_27"/>
    <property type="match status" value="1"/>
</dbReference>
<dbReference type="Pfam" id="PF00440">
    <property type="entry name" value="TetR_N"/>
    <property type="match status" value="1"/>
</dbReference>
<gene>
    <name evidence="6" type="ORF">AAF463_19985</name>
</gene>
<dbReference type="InterPro" id="IPR050109">
    <property type="entry name" value="HTH-type_TetR-like_transc_reg"/>
</dbReference>
<dbReference type="AlphaFoldDB" id="A0AAU7U3H8"/>
<dbReference type="GO" id="GO:0003700">
    <property type="term" value="F:DNA-binding transcription factor activity"/>
    <property type="evidence" value="ECO:0007669"/>
    <property type="project" value="TreeGrafter"/>
</dbReference>
<feature type="domain" description="HTH tetR-type" evidence="5">
    <location>
        <begin position="16"/>
        <end position="76"/>
    </location>
</feature>
<keyword evidence="2 4" id="KW-0238">DNA-binding</keyword>
<dbReference type="PRINTS" id="PR00455">
    <property type="entry name" value="HTHTETR"/>
</dbReference>
<dbReference type="PANTHER" id="PTHR30055:SF234">
    <property type="entry name" value="HTH-TYPE TRANSCRIPTIONAL REGULATOR BETI"/>
    <property type="match status" value="1"/>
</dbReference>
<geneLocation type="plasmid" evidence="6">
    <name>plasmindA</name>
</geneLocation>
<dbReference type="Gene3D" id="1.10.10.60">
    <property type="entry name" value="Homeodomain-like"/>
    <property type="match status" value="1"/>
</dbReference>
<dbReference type="RefSeq" id="WP_192235282.1">
    <property type="nucleotide sequence ID" value="NZ_CP158293.1"/>
</dbReference>
<reference evidence="6" key="1">
    <citation type="submission" date="2024-06" db="EMBL/GenBank/DDBJ databases">
        <title>Multiomics insights into the TNT degradation mechanism by Pantoea sp. BJ2 isolated from an ammunition destruction site.</title>
        <authorList>
            <person name="Luo J."/>
        </authorList>
    </citation>
    <scope>NUCLEOTIDE SEQUENCE</scope>
    <source>
        <strain evidence="6">BJ2</strain>
        <plasmid evidence="6">plasmindA</plasmid>
    </source>
</reference>
<evidence type="ECO:0000256" key="4">
    <source>
        <dbReference type="PROSITE-ProRule" id="PRU00335"/>
    </source>
</evidence>
<evidence type="ECO:0000256" key="1">
    <source>
        <dbReference type="ARBA" id="ARBA00023015"/>
    </source>
</evidence>
<dbReference type="PROSITE" id="PS50977">
    <property type="entry name" value="HTH_TETR_2"/>
    <property type="match status" value="1"/>
</dbReference>
<protein>
    <submittedName>
        <fullName evidence="6">TetR/AcrR family transcriptional regulator</fullName>
    </submittedName>
</protein>
<dbReference type="InterPro" id="IPR041478">
    <property type="entry name" value="TetR_C_27"/>
</dbReference>
<evidence type="ECO:0000313" key="6">
    <source>
        <dbReference type="EMBL" id="XBV47146.1"/>
    </source>
</evidence>
<dbReference type="InterPro" id="IPR001647">
    <property type="entry name" value="HTH_TetR"/>
</dbReference>
<dbReference type="EMBL" id="CP158293">
    <property type="protein sequence ID" value="XBV47146.1"/>
    <property type="molecule type" value="Genomic_DNA"/>
</dbReference>
<dbReference type="Gene3D" id="1.10.357.10">
    <property type="entry name" value="Tetracycline Repressor, domain 2"/>
    <property type="match status" value="1"/>
</dbReference>
<dbReference type="InterPro" id="IPR036271">
    <property type="entry name" value="Tet_transcr_reg_TetR-rel_C_sf"/>
</dbReference>
<keyword evidence="1" id="KW-0805">Transcription regulation</keyword>
<dbReference type="SUPFAM" id="SSF46689">
    <property type="entry name" value="Homeodomain-like"/>
    <property type="match status" value="1"/>
</dbReference>
<dbReference type="PANTHER" id="PTHR30055">
    <property type="entry name" value="HTH-TYPE TRANSCRIPTIONAL REGULATOR RUTR"/>
    <property type="match status" value="1"/>
</dbReference>
<sequence>MTEKKTTAATRGPSDHTIRDQIVAAAMEYFSHYGFEKTTVSDLARSIGFSKAYIYKFFGSKQEIGEVICANCLTDITERLNAALEKSPSATEKIKQLFQTLAVAGCELFFRERRLYDIAAASSREHWPAAVQYEDSLREIVLAILRAGRTAGEFERKTPLDETAAAVYLVLRPLADPLQLQSSLDTAGEDANQLAALVLRSLAP</sequence>
<organism evidence="6">
    <name type="scientific">Pantoea sp. BJ2</name>
    <dbReference type="NCBI Taxonomy" id="3141322"/>
    <lineage>
        <taxon>Bacteria</taxon>
        <taxon>Pseudomonadati</taxon>
        <taxon>Pseudomonadota</taxon>
        <taxon>Gammaproteobacteria</taxon>
        <taxon>Enterobacterales</taxon>
        <taxon>Erwiniaceae</taxon>
        <taxon>Pantoea</taxon>
    </lineage>
</organism>
<feature type="DNA-binding region" description="H-T-H motif" evidence="4">
    <location>
        <begin position="39"/>
        <end position="58"/>
    </location>
</feature>
<evidence type="ECO:0000256" key="2">
    <source>
        <dbReference type="ARBA" id="ARBA00023125"/>
    </source>
</evidence>
<evidence type="ECO:0000259" key="5">
    <source>
        <dbReference type="PROSITE" id="PS50977"/>
    </source>
</evidence>
<dbReference type="InterPro" id="IPR009057">
    <property type="entry name" value="Homeodomain-like_sf"/>
</dbReference>
<keyword evidence="3" id="KW-0804">Transcription</keyword>
<dbReference type="GO" id="GO:0000976">
    <property type="term" value="F:transcription cis-regulatory region binding"/>
    <property type="evidence" value="ECO:0007669"/>
    <property type="project" value="TreeGrafter"/>
</dbReference>
<dbReference type="SUPFAM" id="SSF48498">
    <property type="entry name" value="Tetracyclin repressor-like, C-terminal domain"/>
    <property type="match status" value="1"/>
</dbReference>